<dbReference type="GO" id="GO:0030313">
    <property type="term" value="C:cell envelope"/>
    <property type="evidence" value="ECO:0007669"/>
    <property type="project" value="TreeGrafter"/>
</dbReference>
<dbReference type="Gene3D" id="2.40.30.170">
    <property type="match status" value="1"/>
</dbReference>
<gene>
    <name evidence="2" type="ORF">Poly59_09090</name>
</gene>
<dbReference type="Gene3D" id="2.40.50.100">
    <property type="match status" value="1"/>
</dbReference>
<evidence type="ECO:0000313" key="3">
    <source>
        <dbReference type="Proteomes" id="UP000317977"/>
    </source>
</evidence>
<dbReference type="AlphaFoldDB" id="A0A5C6FBP4"/>
<dbReference type="PANTHER" id="PTHR30097">
    <property type="entry name" value="CATION EFFLUX SYSTEM PROTEIN CUSB"/>
    <property type="match status" value="1"/>
</dbReference>
<protein>
    <submittedName>
        <fullName evidence="2">Putative efflux pump membrane fusion protein</fullName>
    </submittedName>
</protein>
<dbReference type="InterPro" id="IPR051909">
    <property type="entry name" value="MFP_Cation_Efflux"/>
</dbReference>
<sequence length="266" mass="28617">MIADAQLSLIQNTFIAAPIAGVVAEVLVAEGDIVSVGQRMVQLDNEQVRTEYEAAQASYEAARLEASNDVDTRYAKRTLEVRIRELEQSIDANRGFAGAISETEIAKLQLVVDQSELAIEQADHDLAVARAKANEKQAAAKIVQARLDKHGIAAPVTGQVVEVAVEAGEWVEPGKPVVRLVTVDPIRVECFVDGQQHGPELIGRSIKFFPKGSDGDDSAQPLVGKITYVSPELHPVTGEARLWATVGNTDKKARAGLHGRIEISGQ</sequence>
<accession>A0A5C6FBP4</accession>
<dbReference type="GO" id="GO:0060003">
    <property type="term" value="P:copper ion export"/>
    <property type="evidence" value="ECO:0007669"/>
    <property type="project" value="TreeGrafter"/>
</dbReference>
<evidence type="ECO:0000313" key="2">
    <source>
        <dbReference type="EMBL" id="TWU58000.1"/>
    </source>
</evidence>
<keyword evidence="3" id="KW-1185">Reference proteome</keyword>
<dbReference type="Proteomes" id="UP000317977">
    <property type="component" value="Unassembled WGS sequence"/>
</dbReference>
<keyword evidence="1" id="KW-0813">Transport</keyword>
<dbReference type="PANTHER" id="PTHR30097:SF4">
    <property type="entry name" value="SLR6042 PROTEIN"/>
    <property type="match status" value="1"/>
</dbReference>
<proteinExistence type="predicted"/>
<dbReference type="Gene3D" id="1.10.287.470">
    <property type="entry name" value="Helix hairpin bin"/>
    <property type="match status" value="1"/>
</dbReference>
<name>A0A5C6FBP4_9BACT</name>
<reference evidence="2 3" key="1">
    <citation type="submission" date="2019-02" db="EMBL/GenBank/DDBJ databases">
        <title>Deep-cultivation of Planctomycetes and their phenomic and genomic characterization uncovers novel biology.</title>
        <authorList>
            <person name="Wiegand S."/>
            <person name="Jogler M."/>
            <person name="Boedeker C."/>
            <person name="Pinto D."/>
            <person name="Vollmers J."/>
            <person name="Rivas-Marin E."/>
            <person name="Kohn T."/>
            <person name="Peeters S.H."/>
            <person name="Heuer A."/>
            <person name="Rast P."/>
            <person name="Oberbeckmann S."/>
            <person name="Bunk B."/>
            <person name="Jeske O."/>
            <person name="Meyerdierks A."/>
            <person name="Storesund J.E."/>
            <person name="Kallscheuer N."/>
            <person name="Luecker S."/>
            <person name="Lage O.M."/>
            <person name="Pohl T."/>
            <person name="Merkel B.J."/>
            <person name="Hornburger P."/>
            <person name="Mueller R.-W."/>
            <person name="Bruemmer F."/>
            <person name="Labrenz M."/>
            <person name="Spormann A.M."/>
            <person name="Op Den Camp H."/>
            <person name="Overmann J."/>
            <person name="Amann R."/>
            <person name="Jetten M.S.M."/>
            <person name="Mascher T."/>
            <person name="Medema M.H."/>
            <person name="Devos D.P."/>
            <person name="Kaster A.-K."/>
            <person name="Ovreas L."/>
            <person name="Rohde M."/>
            <person name="Galperin M.Y."/>
            <person name="Jogler C."/>
        </authorList>
    </citation>
    <scope>NUCLEOTIDE SEQUENCE [LARGE SCALE GENOMIC DNA]</scope>
    <source>
        <strain evidence="2 3">Poly59</strain>
    </source>
</reference>
<organism evidence="2 3">
    <name type="scientific">Rubripirellula reticaptiva</name>
    <dbReference type="NCBI Taxonomy" id="2528013"/>
    <lineage>
        <taxon>Bacteria</taxon>
        <taxon>Pseudomonadati</taxon>
        <taxon>Planctomycetota</taxon>
        <taxon>Planctomycetia</taxon>
        <taxon>Pirellulales</taxon>
        <taxon>Pirellulaceae</taxon>
        <taxon>Rubripirellula</taxon>
    </lineage>
</organism>
<dbReference type="EMBL" id="SJPX01000001">
    <property type="protein sequence ID" value="TWU58000.1"/>
    <property type="molecule type" value="Genomic_DNA"/>
</dbReference>
<comment type="caution">
    <text evidence="2">The sequence shown here is derived from an EMBL/GenBank/DDBJ whole genome shotgun (WGS) entry which is preliminary data.</text>
</comment>
<dbReference type="SUPFAM" id="SSF111369">
    <property type="entry name" value="HlyD-like secretion proteins"/>
    <property type="match status" value="1"/>
</dbReference>
<evidence type="ECO:0000256" key="1">
    <source>
        <dbReference type="ARBA" id="ARBA00022448"/>
    </source>
</evidence>
<dbReference type="GO" id="GO:0015679">
    <property type="term" value="P:plasma membrane copper ion transport"/>
    <property type="evidence" value="ECO:0007669"/>
    <property type="project" value="TreeGrafter"/>
</dbReference>